<feature type="transmembrane region" description="Helical" evidence="8">
    <location>
        <begin position="156"/>
        <end position="178"/>
    </location>
</feature>
<dbReference type="PANTHER" id="PTHR10796">
    <property type="entry name" value="PATCHED-RELATED"/>
    <property type="match status" value="1"/>
</dbReference>
<organism evidence="10 11">
    <name type="scientific">Cyprinus carpio</name>
    <name type="common">Common carp</name>
    <dbReference type="NCBI Taxonomy" id="7962"/>
    <lineage>
        <taxon>Eukaryota</taxon>
        <taxon>Metazoa</taxon>
        <taxon>Chordata</taxon>
        <taxon>Craniata</taxon>
        <taxon>Vertebrata</taxon>
        <taxon>Euteleostomi</taxon>
        <taxon>Actinopterygii</taxon>
        <taxon>Neopterygii</taxon>
        <taxon>Teleostei</taxon>
        <taxon>Ostariophysi</taxon>
        <taxon>Cypriniformes</taxon>
        <taxon>Cyprinidae</taxon>
        <taxon>Cyprininae</taxon>
        <taxon>Cyprinus</taxon>
    </lineage>
</organism>
<feature type="domain" description="SSD" evidence="9">
    <location>
        <begin position="162"/>
        <end position="249"/>
    </location>
</feature>
<dbReference type="InterPro" id="IPR003392">
    <property type="entry name" value="PTHD_SSD"/>
</dbReference>
<dbReference type="Ensembl" id="ENSCCRT00020092589.1">
    <property type="protein sequence ID" value="ENSCCRP00020084627.1"/>
    <property type="gene ID" value="ENSCCRG00020038988.1"/>
</dbReference>
<evidence type="ECO:0000256" key="6">
    <source>
        <dbReference type="ARBA" id="ARBA00023180"/>
    </source>
</evidence>
<dbReference type="PROSITE" id="PS50156">
    <property type="entry name" value="SSD"/>
    <property type="match status" value="1"/>
</dbReference>
<name>A0A8C2ITU0_CYPCA</name>
<feature type="transmembrane region" description="Helical" evidence="8">
    <location>
        <begin position="425"/>
        <end position="451"/>
    </location>
</feature>
<dbReference type="InterPro" id="IPR000731">
    <property type="entry name" value="SSD"/>
</dbReference>
<evidence type="ECO:0000313" key="11">
    <source>
        <dbReference type="Proteomes" id="UP000694701"/>
    </source>
</evidence>
<dbReference type="PANTHER" id="PTHR10796:SF60">
    <property type="entry name" value="PATCHED DOMAIN-CONTAINING PROTEIN 3"/>
    <property type="match status" value="1"/>
</dbReference>
<comment type="subcellular location">
    <subcellularLocation>
        <location evidence="1">Membrane</location>
        <topology evidence="1">Multi-pass membrane protein</topology>
    </subcellularLocation>
</comment>
<evidence type="ECO:0000256" key="3">
    <source>
        <dbReference type="ARBA" id="ARBA00022692"/>
    </source>
</evidence>
<evidence type="ECO:0000256" key="7">
    <source>
        <dbReference type="SAM" id="MobiDB-lite"/>
    </source>
</evidence>
<evidence type="ECO:0000259" key="9">
    <source>
        <dbReference type="PROSITE" id="PS50156"/>
    </source>
</evidence>
<keyword evidence="4 8" id="KW-1133">Transmembrane helix</keyword>
<feature type="transmembrane region" description="Helical" evidence="8">
    <location>
        <begin position="318"/>
        <end position="340"/>
    </location>
</feature>
<dbReference type="AlphaFoldDB" id="A0A8C2ITU0"/>
<feature type="region of interest" description="Disordered" evidence="7">
    <location>
        <begin position="85"/>
        <end position="104"/>
    </location>
</feature>
<evidence type="ECO:0000256" key="8">
    <source>
        <dbReference type="SAM" id="Phobius"/>
    </source>
</evidence>
<proteinExistence type="inferred from homology"/>
<evidence type="ECO:0000256" key="2">
    <source>
        <dbReference type="ARBA" id="ARBA00005585"/>
    </source>
</evidence>
<dbReference type="GO" id="GO:0016020">
    <property type="term" value="C:membrane"/>
    <property type="evidence" value="ECO:0007669"/>
    <property type="project" value="UniProtKB-SubCell"/>
</dbReference>
<protein>
    <recommendedName>
        <fullName evidence="9">SSD domain-containing protein</fullName>
    </recommendedName>
</protein>
<dbReference type="Proteomes" id="UP000694701">
    <property type="component" value="Unplaced"/>
</dbReference>
<feature type="transmembrane region" description="Helical" evidence="8">
    <location>
        <begin position="216"/>
        <end position="234"/>
    </location>
</feature>
<keyword evidence="3 8" id="KW-0812">Transmembrane</keyword>
<dbReference type="Pfam" id="PF02460">
    <property type="entry name" value="Patched"/>
    <property type="match status" value="1"/>
</dbReference>
<feature type="transmembrane region" description="Helical" evidence="8">
    <location>
        <begin position="457"/>
        <end position="474"/>
    </location>
</feature>
<keyword evidence="6" id="KW-0325">Glycoprotein</keyword>
<reference evidence="10" key="1">
    <citation type="submission" date="2025-08" db="UniProtKB">
        <authorList>
            <consortium name="Ensembl"/>
        </authorList>
    </citation>
    <scope>IDENTIFICATION</scope>
</reference>
<accession>A0A8C2ITU0</accession>
<keyword evidence="5 8" id="KW-0472">Membrane</keyword>
<evidence type="ECO:0000256" key="4">
    <source>
        <dbReference type="ARBA" id="ARBA00022989"/>
    </source>
</evidence>
<sequence>VKFIGLHPWWFVTLQLAVSTGLGGGFYFLNDLKTNGVNWLTDVQEQGHSLSERSRSVAHIPGHKCLLPGSSREVSELFPVSTLSVRENSPPKHQTAAPSSGRQDVIPPALAQSDLSQNSSLLYVHSFFNDNSFCQVSYFTSMSRLFEKSTLSVTELFAITYFLAIFGLLLLIKVSFVITVASSPFLILGKILYPFLMMCSFYTVPKRMADTYREAAVSITITTLTDVLAFYLSYGNPFGSVQSFCLYAACLALNGRREGVNRHWLTCMKVPEEVPPGRSKVYTLCCVGGSYDHNTGTEEEHPMTLFFRKYYGPFLTSVWSKALVIFIYLTYIAVSVYGCLQGIDLKNLALDKSYIIQYYKAEKTYFDYYGPNVMLTINGTFSYWRANAINSKEHSNSISSEDQFKTRLYQFFNVNERVVEATTHLGYLILQGALCYIFRTFFIIVVLVITFELLHDIAFMPVFLTFFGFCHKLWQH</sequence>
<feature type="transmembrane region" description="Helical" evidence="8">
    <location>
        <begin position="184"/>
        <end position="204"/>
    </location>
</feature>
<dbReference type="InterPro" id="IPR051697">
    <property type="entry name" value="Patched_domain-protein"/>
</dbReference>
<feature type="transmembrane region" description="Helical" evidence="8">
    <location>
        <begin position="6"/>
        <end position="29"/>
    </location>
</feature>
<evidence type="ECO:0000256" key="1">
    <source>
        <dbReference type="ARBA" id="ARBA00004141"/>
    </source>
</evidence>
<evidence type="ECO:0000256" key="5">
    <source>
        <dbReference type="ARBA" id="ARBA00023136"/>
    </source>
</evidence>
<evidence type="ECO:0000313" key="10">
    <source>
        <dbReference type="Ensembl" id="ENSCCRP00020084627.1"/>
    </source>
</evidence>
<comment type="similarity">
    <text evidence="2">Belongs to the patched family.</text>
</comment>